<dbReference type="FunFam" id="3.90.70.10:FF:000042">
    <property type="entry name" value="Ubiquitin carboxyl-terminal hydrolase"/>
    <property type="match status" value="1"/>
</dbReference>
<evidence type="ECO:0000259" key="5">
    <source>
        <dbReference type="PROSITE" id="PS50835"/>
    </source>
</evidence>
<dbReference type="PROSITE" id="PS00973">
    <property type="entry name" value="USP_2"/>
    <property type="match status" value="1"/>
</dbReference>
<dbReference type="InterPro" id="IPR007110">
    <property type="entry name" value="Ig-like_dom"/>
</dbReference>
<dbReference type="PANTHER" id="PTHR11422:SF0">
    <property type="entry name" value="T-CELL SURFACE GLYCOPROTEIN CD4"/>
    <property type="match status" value="1"/>
</dbReference>
<proteinExistence type="predicted"/>
<evidence type="ECO:0000313" key="7">
    <source>
        <dbReference type="RefSeq" id="XP_028280282.1"/>
    </source>
</evidence>
<keyword evidence="2" id="KW-0812">Transmembrane</keyword>
<dbReference type="SUPFAM" id="SSF54001">
    <property type="entry name" value="Cysteine proteinases"/>
    <property type="match status" value="1"/>
</dbReference>
<feature type="domain" description="USP" evidence="4">
    <location>
        <begin position="1"/>
        <end position="367"/>
    </location>
</feature>
<sequence length="369" mass="39947">MKMIVWMGLVLGALSAAGDVIIGKVGDTRELLCGDGSMQPTLSWYRGNELISGYTSKGIPRKGAGDIARRSSLRNKLLKISDLTEADGGKFRCNVDGTDKAVHTLVVISVWVTPSGALLVGSAATLQCKVSKLDSGPSVEWTGPDGQSHKESQVVLSAVAASDAGSWQCKIIYEGTVIHTESLNIAVTEPALATTKSTTRSNSKGDVDNPTCLNCDTLPSDAVFLGLKWWIWLAIGVSSIVVILLIVCVIVTCIRIRRKKSNIPDRAVDWIFSHLDDLESMDVSEGGRSAAESEGGRDPPPGPRVRDGPGKYELFAFVSHMGTSTMCGHYVCHIKKDQQWVIFNDQKVCASEKPPKDLGYLYFYRRVAE</sequence>
<evidence type="ECO:0000256" key="3">
    <source>
        <dbReference type="SAM" id="SignalP"/>
    </source>
</evidence>
<keyword evidence="2" id="KW-1133">Transmembrane helix</keyword>
<dbReference type="AlphaFoldDB" id="A0A6P7JU03"/>
<dbReference type="GO" id="GO:0016579">
    <property type="term" value="P:protein deubiquitination"/>
    <property type="evidence" value="ECO:0007669"/>
    <property type="project" value="InterPro"/>
</dbReference>
<dbReference type="InterPro" id="IPR003598">
    <property type="entry name" value="Ig_sub2"/>
</dbReference>
<dbReference type="PROSITE" id="PS50835">
    <property type="entry name" value="IG_LIKE"/>
    <property type="match status" value="2"/>
</dbReference>
<dbReference type="GO" id="GO:0004843">
    <property type="term" value="F:cysteine-type deubiquitinase activity"/>
    <property type="evidence" value="ECO:0007669"/>
    <property type="project" value="InterPro"/>
</dbReference>
<dbReference type="Gene3D" id="3.90.70.10">
    <property type="entry name" value="Cysteine proteinases"/>
    <property type="match status" value="1"/>
</dbReference>
<keyword evidence="3" id="KW-0732">Signal</keyword>
<feature type="region of interest" description="Disordered" evidence="1">
    <location>
        <begin position="286"/>
        <end position="305"/>
    </location>
</feature>
<feature type="domain" description="Ig-like" evidence="5">
    <location>
        <begin position="121"/>
        <end position="186"/>
    </location>
</feature>
<dbReference type="SUPFAM" id="SSF48726">
    <property type="entry name" value="Immunoglobulin"/>
    <property type="match status" value="2"/>
</dbReference>
<dbReference type="PANTHER" id="PTHR11422">
    <property type="entry name" value="T-CELL SURFACE GLYCOPROTEIN CD4"/>
    <property type="match status" value="1"/>
</dbReference>
<dbReference type="Gene3D" id="2.60.40.10">
    <property type="entry name" value="Immunoglobulins"/>
    <property type="match status" value="2"/>
</dbReference>
<dbReference type="InterPro" id="IPR036179">
    <property type="entry name" value="Ig-like_dom_sf"/>
</dbReference>
<accession>A0A6P7JU03</accession>
<dbReference type="Pfam" id="PF00443">
    <property type="entry name" value="UCH"/>
    <property type="match status" value="1"/>
</dbReference>
<name>A0A6P7JU03_9TELE</name>
<evidence type="ECO:0000256" key="1">
    <source>
        <dbReference type="SAM" id="MobiDB-lite"/>
    </source>
</evidence>
<dbReference type="SMART" id="SM00408">
    <property type="entry name" value="IGc2"/>
    <property type="match status" value="2"/>
</dbReference>
<dbReference type="InterPro" id="IPR038765">
    <property type="entry name" value="Papain-like_cys_pep_sf"/>
</dbReference>
<dbReference type="InterPro" id="IPR018200">
    <property type="entry name" value="USP_CS"/>
</dbReference>
<feature type="domain" description="Ig-like" evidence="5">
    <location>
        <begin position="26"/>
        <end position="109"/>
    </location>
</feature>
<dbReference type="Proteomes" id="UP000515145">
    <property type="component" value="Chromosome 16"/>
</dbReference>
<organism evidence="6 7">
    <name type="scientific">Parambassis ranga</name>
    <name type="common">Indian glassy fish</name>
    <dbReference type="NCBI Taxonomy" id="210632"/>
    <lineage>
        <taxon>Eukaryota</taxon>
        <taxon>Metazoa</taxon>
        <taxon>Chordata</taxon>
        <taxon>Craniata</taxon>
        <taxon>Vertebrata</taxon>
        <taxon>Euteleostomi</taxon>
        <taxon>Actinopterygii</taxon>
        <taxon>Neopterygii</taxon>
        <taxon>Teleostei</taxon>
        <taxon>Neoteleostei</taxon>
        <taxon>Acanthomorphata</taxon>
        <taxon>Ovalentaria</taxon>
        <taxon>Ambassidae</taxon>
        <taxon>Parambassis</taxon>
    </lineage>
</organism>
<dbReference type="OrthoDB" id="6159398at2759"/>
<dbReference type="InterPro" id="IPR003599">
    <property type="entry name" value="Ig_sub"/>
</dbReference>
<dbReference type="InterPro" id="IPR013783">
    <property type="entry name" value="Ig-like_fold"/>
</dbReference>
<evidence type="ECO:0000259" key="4">
    <source>
        <dbReference type="PROSITE" id="PS50235"/>
    </source>
</evidence>
<reference evidence="7" key="1">
    <citation type="submission" date="2025-08" db="UniProtKB">
        <authorList>
            <consortium name="RefSeq"/>
        </authorList>
    </citation>
    <scope>IDENTIFICATION</scope>
</reference>
<dbReference type="RefSeq" id="XP_028280282.1">
    <property type="nucleotide sequence ID" value="XM_028424481.1"/>
</dbReference>
<dbReference type="InterPro" id="IPR028889">
    <property type="entry name" value="USP"/>
</dbReference>
<feature type="transmembrane region" description="Helical" evidence="2">
    <location>
        <begin position="229"/>
        <end position="254"/>
    </location>
</feature>
<feature type="chain" id="PRO_5028485278" evidence="3">
    <location>
        <begin position="19"/>
        <end position="369"/>
    </location>
</feature>
<dbReference type="InterPro" id="IPR001394">
    <property type="entry name" value="Peptidase_C19_UCH"/>
</dbReference>
<evidence type="ECO:0000256" key="2">
    <source>
        <dbReference type="SAM" id="Phobius"/>
    </source>
</evidence>
<dbReference type="InParanoid" id="A0A6P7JU03"/>
<protein>
    <submittedName>
        <fullName evidence="7">Uncharacterized protein LOC114447925</fullName>
    </submittedName>
</protein>
<keyword evidence="6" id="KW-1185">Reference proteome</keyword>
<keyword evidence="2" id="KW-0472">Membrane</keyword>
<dbReference type="SMART" id="SM00409">
    <property type="entry name" value="IG"/>
    <property type="match status" value="2"/>
</dbReference>
<gene>
    <name evidence="7" type="primary">LOC114447925</name>
</gene>
<dbReference type="GeneID" id="114447925"/>
<evidence type="ECO:0000313" key="6">
    <source>
        <dbReference type="Proteomes" id="UP000515145"/>
    </source>
</evidence>
<dbReference type="PROSITE" id="PS50235">
    <property type="entry name" value="USP_3"/>
    <property type="match status" value="1"/>
</dbReference>
<feature type="signal peptide" evidence="3">
    <location>
        <begin position="1"/>
        <end position="18"/>
    </location>
</feature>